<dbReference type="GO" id="GO:0006635">
    <property type="term" value="P:fatty acid beta-oxidation"/>
    <property type="evidence" value="ECO:0007669"/>
    <property type="project" value="TreeGrafter"/>
</dbReference>
<feature type="domain" description="3-hydroxyacyl-CoA dehydrogenase NAD binding" evidence="5">
    <location>
        <begin position="27"/>
        <end position="78"/>
    </location>
</feature>
<dbReference type="InterPro" id="IPR006108">
    <property type="entry name" value="3HC_DH_C"/>
</dbReference>
<keyword evidence="3" id="KW-0812">Transmembrane</keyword>
<dbReference type="GO" id="GO:0008691">
    <property type="term" value="F:3-hydroxybutyryl-CoA dehydrogenase activity"/>
    <property type="evidence" value="ECO:0007669"/>
    <property type="project" value="TreeGrafter"/>
</dbReference>
<dbReference type="Pfam" id="PF02737">
    <property type="entry name" value="3HCDH_N"/>
    <property type="match status" value="1"/>
</dbReference>
<accession>A0A561V413</accession>
<evidence type="ECO:0000259" key="4">
    <source>
        <dbReference type="Pfam" id="PF00725"/>
    </source>
</evidence>
<keyword evidence="3" id="KW-0472">Membrane</keyword>
<proteinExistence type="inferred from homology"/>
<evidence type="ECO:0000259" key="5">
    <source>
        <dbReference type="Pfam" id="PF02737"/>
    </source>
</evidence>
<protein>
    <submittedName>
        <fullName evidence="6">3-hydroxyacyl-CoA dehydrogenase-like protein</fullName>
    </submittedName>
</protein>
<dbReference type="InterPro" id="IPR006176">
    <property type="entry name" value="3-OHacyl-CoA_DH_NAD-bd"/>
</dbReference>
<comment type="similarity">
    <text evidence="1">Belongs to the 3-hydroxyacyl-CoA dehydrogenase family.</text>
</comment>
<evidence type="ECO:0000313" key="6">
    <source>
        <dbReference type="EMBL" id="TWG06340.1"/>
    </source>
</evidence>
<feature type="domain" description="3-hydroxyacyl-CoA dehydrogenase C-terminal" evidence="4">
    <location>
        <begin position="81"/>
        <end position="114"/>
    </location>
</feature>
<dbReference type="PANTHER" id="PTHR48075:SF9">
    <property type="entry name" value="3-HYDROXYBUTYRYL-COA DEHYDROGENASE"/>
    <property type="match status" value="1"/>
</dbReference>
<dbReference type="EMBL" id="VIWW01000001">
    <property type="protein sequence ID" value="TWG06340.1"/>
    <property type="molecule type" value="Genomic_DNA"/>
</dbReference>
<evidence type="ECO:0000313" key="7">
    <source>
        <dbReference type="Proteomes" id="UP000318186"/>
    </source>
</evidence>
<comment type="caution">
    <text evidence="6">The sequence shown here is derived from an EMBL/GenBank/DDBJ whole genome shotgun (WGS) entry which is preliminary data.</text>
</comment>
<dbReference type="RefSeq" id="WP_375883891.1">
    <property type="nucleotide sequence ID" value="NZ_CP109114.1"/>
</dbReference>
<reference evidence="6 7" key="1">
    <citation type="submission" date="2019-06" db="EMBL/GenBank/DDBJ databases">
        <title>Sequencing the genomes of 1000 actinobacteria strains.</title>
        <authorList>
            <person name="Klenk H.-P."/>
        </authorList>
    </citation>
    <scope>NUCLEOTIDE SEQUENCE [LARGE SCALE GENOMIC DNA]</scope>
    <source>
        <strain evidence="6 7">DSM 42059</strain>
    </source>
</reference>
<dbReference type="GO" id="GO:0070403">
    <property type="term" value="F:NAD+ binding"/>
    <property type="evidence" value="ECO:0007669"/>
    <property type="project" value="InterPro"/>
</dbReference>
<organism evidence="6 7">
    <name type="scientific">Streptomyces brevispora</name>
    <dbReference type="NCBI Taxonomy" id="887462"/>
    <lineage>
        <taxon>Bacteria</taxon>
        <taxon>Bacillati</taxon>
        <taxon>Actinomycetota</taxon>
        <taxon>Actinomycetes</taxon>
        <taxon>Kitasatosporales</taxon>
        <taxon>Streptomycetaceae</taxon>
        <taxon>Streptomyces</taxon>
    </lineage>
</organism>
<dbReference type="Pfam" id="PF00725">
    <property type="entry name" value="3HCDH"/>
    <property type="match status" value="1"/>
</dbReference>
<feature type="transmembrane region" description="Helical" evidence="3">
    <location>
        <begin position="6"/>
        <end position="23"/>
    </location>
</feature>
<dbReference type="Proteomes" id="UP000318186">
    <property type="component" value="Unassembled WGS sequence"/>
</dbReference>
<sequence>MSEFTRVGVVGCGLMGSGMAGVWRSRRAQRSRVHFFNPVPVQRLVEAISTQLASESVTRQMTSFVEGVLGKTVVRARDRAGFVVNALLVPYPVSAVRTLESGVASAEGIDSTAAAVWCAAAPTRCGPCASST</sequence>
<evidence type="ECO:0000256" key="2">
    <source>
        <dbReference type="ARBA" id="ARBA00023002"/>
    </source>
</evidence>
<dbReference type="Gene3D" id="3.40.50.720">
    <property type="entry name" value="NAD(P)-binding Rossmann-like Domain"/>
    <property type="match status" value="1"/>
</dbReference>
<evidence type="ECO:0000256" key="1">
    <source>
        <dbReference type="ARBA" id="ARBA00009463"/>
    </source>
</evidence>
<gene>
    <name evidence="6" type="ORF">FHX80_114835</name>
</gene>
<keyword evidence="3" id="KW-1133">Transmembrane helix</keyword>
<name>A0A561V413_9ACTN</name>
<evidence type="ECO:0000256" key="3">
    <source>
        <dbReference type="SAM" id="Phobius"/>
    </source>
</evidence>
<dbReference type="PANTHER" id="PTHR48075">
    <property type="entry name" value="3-HYDROXYACYL-COA DEHYDROGENASE FAMILY PROTEIN"/>
    <property type="match status" value="1"/>
</dbReference>
<dbReference type="AlphaFoldDB" id="A0A561V413"/>
<keyword evidence="2" id="KW-0560">Oxidoreductase</keyword>